<organism evidence="7 8">
    <name type="scientific">Coilia grayii</name>
    <name type="common">Gray's grenadier anchovy</name>
    <dbReference type="NCBI Taxonomy" id="363190"/>
    <lineage>
        <taxon>Eukaryota</taxon>
        <taxon>Metazoa</taxon>
        <taxon>Chordata</taxon>
        <taxon>Craniata</taxon>
        <taxon>Vertebrata</taxon>
        <taxon>Euteleostomi</taxon>
        <taxon>Actinopterygii</taxon>
        <taxon>Neopterygii</taxon>
        <taxon>Teleostei</taxon>
        <taxon>Clupei</taxon>
        <taxon>Clupeiformes</taxon>
        <taxon>Clupeoidei</taxon>
        <taxon>Engraulidae</taxon>
        <taxon>Coilinae</taxon>
        <taxon>Coilia</taxon>
    </lineage>
</organism>
<dbReference type="InterPro" id="IPR036915">
    <property type="entry name" value="Cyclin-like_sf"/>
</dbReference>
<dbReference type="Pfam" id="PF00134">
    <property type="entry name" value="Cyclin_N"/>
    <property type="match status" value="1"/>
</dbReference>
<feature type="domain" description="Cyclin N-terminal" evidence="6">
    <location>
        <begin position="392"/>
        <end position="471"/>
    </location>
</feature>
<gene>
    <name evidence="7" type="ORF">ACEWY4_018969</name>
</gene>
<dbReference type="InterPro" id="IPR012388">
    <property type="entry name" value="CABLES1/2"/>
</dbReference>
<dbReference type="InterPro" id="IPR006671">
    <property type="entry name" value="Cyclin_N"/>
</dbReference>
<accession>A0ABD1JEZ4</accession>
<dbReference type="FunFam" id="1.10.472.10:FF:000020">
    <property type="entry name" value="CDK5 and ABL1 enzyme substrate 1"/>
    <property type="match status" value="1"/>
</dbReference>
<dbReference type="PANTHER" id="PTHR22896:SF1">
    <property type="entry name" value="CDK5 AND ABL1 ENZYME SUBSTRATE 1"/>
    <property type="match status" value="1"/>
</dbReference>
<sequence length="489" mass="55060">MDQRKRRAALHFLRNISLDGRPPQGFQGRLLGAEAGGAVAMSTQHHHSSITTALVHSSGADDQASNDNVPTRQPVGEELSDSEGQAASGISHLHDVRPLSDAVTGRFTPRPQRGLSGALKKQTHTSSDSQSSTFLEHQRTSFVCGVTCKVKTNISFEPFCAVFSISAPRRKSYRRVHFIKSMRQHDTSAGRIILISVRRAICCVFSLIPYRDYGHTGNVTMESGHQHLSGAVATREIVIGLEGVELGDKGKTVSYIQLLYPTYALIRGTHMVQRQRSAELFYPAAPRGFQPVKTVSSHYNGHTGLDHRHCTAYDPNLLEDPHWPRGKHKRVLVFPSYMTSVIEYTKPSELKRDMNETFREKFPHIRLTLSKIRSLKKEIRKLAQEDCGYEVPTVAMALVYFEKLALRGKLDKQNRKLCAGACILLAAKIGSDVKRFEVKQLIDRLEERLRLNRRELLLFELAVLVALEFNLHLPDHELLPHYRHLLQTA</sequence>
<comment type="similarity">
    <text evidence="1">Belongs to the cyclin family.</text>
</comment>
<dbReference type="EMBL" id="JBHFQA010000016">
    <property type="protein sequence ID" value="KAL2085649.1"/>
    <property type="molecule type" value="Genomic_DNA"/>
</dbReference>
<comment type="caution">
    <text evidence="7">The sequence shown here is derived from an EMBL/GenBank/DDBJ whole genome shotgun (WGS) entry which is preliminary data.</text>
</comment>
<dbReference type="GO" id="GO:0005829">
    <property type="term" value="C:cytosol"/>
    <property type="evidence" value="ECO:0007669"/>
    <property type="project" value="UniProtKB-ARBA"/>
</dbReference>
<evidence type="ECO:0000256" key="1">
    <source>
        <dbReference type="ARBA" id="ARBA00008742"/>
    </source>
</evidence>
<dbReference type="Gene3D" id="1.10.472.10">
    <property type="entry name" value="Cyclin-like"/>
    <property type="match status" value="1"/>
</dbReference>
<protein>
    <recommendedName>
        <fullName evidence="6">Cyclin N-terminal domain-containing protein</fullName>
    </recommendedName>
</protein>
<proteinExistence type="inferred from homology"/>
<name>A0ABD1JEZ4_9TELE</name>
<evidence type="ECO:0000256" key="4">
    <source>
        <dbReference type="ARBA" id="ARBA00023306"/>
    </source>
</evidence>
<dbReference type="GO" id="GO:0051301">
    <property type="term" value="P:cell division"/>
    <property type="evidence" value="ECO:0007669"/>
    <property type="project" value="UniProtKB-KW"/>
</dbReference>
<evidence type="ECO:0000313" key="8">
    <source>
        <dbReference type="Proteomes" id="UP001591681"/>
    </source>
</evidence>
<dbReference type="Proteomes" id="UP001591681">
    <property type="component" value="Unassembled WGS sequence"/>
</dbReference>
<evidence type="ECO:0000256" key="2">
    <source>
        <dbReference type="ARBA" id="ARBA00022553"/>
    </source>
</evidence>
<dbReference type="AlphaFoldDB" id="A0ABD1JEZ4"/>
<feature type="region of interest" description="Disordered" evidence="5">
    <location>
        <begin position="44"/>
        <end position="132"/>
    </location>
</feature>
<evidence type="ECO:0000256" key="5">
    <source>
        <dbReference type="SAM" id="MobiDB-lite"/>
    </source>
</evidence>
<dbReference type="PANTHER" id="PTHR22896">
    <property type="entry name" value="CDK5 AND ABL1 ENZYME SUBSTRATE 1"/>
    <property type="match status" value="1"/>
</dbReference>
<keyword evidence="3" id="KW-0132">Cell division</keyword>
<evidence type="ECO:0000259" key="6">
    <source>
        <dbReference type="Pfam" id="PF00134"/>
    </source>
</evidence>
<keyword evidence="8" id="KW-1185">Reference proteome</keyword>
<dbReference type="PIRSF" id="PIRSF025798">
    <property type="entry name" value="Cables"/>
    <property type="match status" value="1"/>
</dbReference>
<keyword evidence="2" id="KW-0597">Phosphoprotein</keyword>
<evidence type="ECO:0000256" key="3">
    <source>
        <dbReference type="ARBA" id="ARBA00022618"/>
    </source>
</evidence>
<reference evidence="7 8" key="1">
    <citation type="submission" date="2024-09" db="EMBL/GenBank/DDBJ databases">
        <title>A chromosome-level genome assembly of Gray's grenadier anchovy, Coilia grayii.</title>
        <authorList>
            <person name="Fu Z."/>
        </authorList>
    </citation>
    <scope>NUCLEOTIDE SEQUENCE [LARGE SCALE GENOMIC DNA]</scope>
    <source>
        <strain evidence="7">G4</strain>
        <tissue evidence="7">Muscle</tissue>
    </source>
</reference>
<dbReference type="SUPFAM" id="SSF47954">
    <property type="entry name" value="Cyclin-like"/>
    <property type="match status" value="1"/>
</dbReference>
<evidence type="ECO:0000313" key="7">
    <source>
        <dbReference type="EMBL" id="KAL2085649.1"/>
    </source>
</evidence>
<keyword evidence="4" id="KW-0131">Cell cycle</keyword>